<dbReference type="Gene3D" id="3.40.630.30">
    <property type="match status" value="1"/>
</dbReference>
<evidence type="ECO:0000313" key="1">
    <source>
        <dbReference type="EMBL" id="PWJ91288.1"/>
    </source>
</evidence>
<protein>
    <recommendedName>
        <fullName evidence="3">Acetyltransferase (GNAT) family protein</fullName>
    </recommendedName>
</protein>
<dbReference type="AlphaFoldDB" id="A0AA45C6C1"/>
<evidence type="ECO:0000313" key="2">
    <source>
        <dbReference type="Proteomes" id="UP000245921"/>
    </source>
</evidence>
<keyword evidence="2" id="KW-1185">Reference proteome</keyword>
<dbReference type="EMBL" id="QGGI01000011">
    <property type="protein sequence ID" value="PWJ91288.1"/>
    <property type="molecule type" value="Genomic_DNA"/>
</dbReference>
<feature type="non-terminal residue" evidence="1">
    <location>
        <position position="1"/>
    </location>
</feature>
<dbReference type="SUPFAM" id="SSF55729">
    <property type="entry name" value="Acyl-CoA N-acyltransferases (Nat)"/>
    <property type="match status" value="1"/>
</dbReference>
<sequence length="62" mass="6947">DEEYRGKGIGKVLYLQALYELKHMGYAYCIIGGAGPIDFYKKHSDAYVIENSSPGIYEGLLK</sequence>
<comment type="caution">
    <text evidence="1">The sequence shown here is derived from an EMBL/GenBank/DDBJ whole genome shotgun (WGS) entry which is preliminary data.</text>
</comment>
<accession>A0AA45C6C1</accession>
<name>A0AA45C6C1_9BACT</name>
<evidence type="ECO:0008006" key="3">
    <source>
        <dbReference type="Google" id="ProtNLM"/>
    </source>
</evidence>
<dbReference type="Proteomes" id="UP000245921">
    <property type="component" value="Unassembled WGS sequence"/>
</dbReference>
<dbReference type="InterPro" id="IPR016181">
    <property type="entry name" value="Acyl_CoA_acyltransferase"/>
</dbReference>
<organism evidence="1 2">
    <name type="scientific">Oceanotoga teriensis</name>
    <dbReference type="NCBI Taxonomy" id="515440"/>
    <lineage>
        <taxon>Bacteria</taxon>
        <taxon>Thermotogati</taxon>
        <taxon>Thermotogota</taxon>
        <taxon>Thermotogae</taxon>
        <taxon>Petrotogales</taxon>
        <taxon>Petrotogaceae</taxon>
        <taxon>Oceanotoga</taxon>
    </lineage>
</organism>
<reference evidence="1 2" key="1">
    <citation type="submission" date="2018-05" db="EMBL/GenBank/DDBJ databases">
        <title>Genomic Encyclopedia of Type Strains, Phase IV (KMG-IV): sequencing the most valuable type-strain genomes for metagenomic binning, comparative biology and taxonomic classification.</title>
        <authorList>
            <person name="Goeker M."/>
        </authorList>
    </citation>
    <scope>NUCLEOTIDE SEQUENCE [LARGE SCALE GENOMIC DNA]</scope>
    <source>
        <strain evidence="1 2">DSM 24906</strain>
    </source>
</reference>
<gene>
    <name evidence="1" type="ORF">C7380_11196</name>
</gene>
<proteinExistence type="predicted"/>